<accession>A0A8J6XYZ7</accession>
<proteinExistence type="predicted"/>
<dbReference type="AlphaFoldDB" id="A0A8J6XYZ7"/>
<comment type="caution">
    <text evidence="1">The sequence shown here is derived from an EMBL/GenBank/DDBJ whole genome shotgun (WGS) entry which is preliminary data.</text>
</comment>
<dbReference type="Proteomes" id="UP000629098">
    <property type="component" value="Unassembled WGS sequence"/>
</dbReference>
<protein>
    <submittedName>
        <fullName evidence="1">Uncharacterized protein</fullName>
    </submittedName>
</protein>
<gene>
    <name evidence="1" type="ORF">ICL16_27535</name>
</gene>
<dbReference type="RefSeq" id="WP_190834488.1">
    <property type="nucleotide sequence ID" value="NZ_CAWPPI010000084.1"/>
</dbReference>
<organism evidence="1 2">
    <name type="scientific">Iningainema tapete BLCC-T55</name>
    <dbReference type="NCBI Taxonomy" id="2748662"/>
    <lineage>
        <taxon>Bacteria</taxon>
        <taxon>Bacillati</taxon>
        <taxon>Cyanobacteriota</taxon>
        <taxon>Cyanophyceae</taxon>
        <taxon>Nostocales</taxon>
        <taxon>Scytonemataceae</taxon>
        <taxon>Iningainema tapete</taxon>
    </lineage>
</organism>
<evidence type="ECO:0000313" key="2">
    <source>
        <dbReference type="Proteomes" id="UP000629098"/>
    </source>
</evidence>
<sequence>MLNNPSSFSGFGDEEVLLKEFSTSQGSLEVAAEVSIEGKTLKLKNISIFPKDVRKFELSTREVLELKNQLVQEAKAAGFERLQITGKRVSGANVGKNVNIDIELTKI</sequence>
<reference evidence="1" key="1">
    <citation type="submission" date="2020-09" db="EMBL/GenBank/DDBJ databases">
        <title>Iningainema tapete sp. nov. (Scytonemataceae, Cyanobacteria) from greenhouses in central Florida (USA) produces two types of nodularin with biosynthetic potential for microcystin-LR and anabaenopeptins.</title>
        <authorList>
            <person name="Berthold D.E."/>
            <person name="Lefler F.W."/>
            <person name="Huang I.-S."/>
            <person name="Abdulla H."/>
            <person name="Zimba P.V."/>
            <person name="Laughinghouse H.D. IV."/>
        </authorList>
    </citation>
    <scope>NUCLEOTIDE SEQUENCE</scope>
    <source>
        <strain evidence="1">BLCCT55</strain>
    </source>
</reference>
<evidence type="ECO:0000313" key="1">
    <source>
        <dbReference type="EMBL" id="MBD2775708.1"/>
    </source>
</evidence>
<keyword evidence="2" id="KW-1185">Reference proteome</keyword>
<name>A0A8J6XYZ7_9CYAN</name>
<dbReference type="EMBL" id="JACXAE010000084">
    <property type="protein sequence ID" value="MBD2775708.1"/>
    <property type="molecule type" value="Genomic_DNA"/>
</dbReference>